<dbReference type="GO" id="GO:0005576">
    <property type="term" value="C:extracellular region"/>
    <property type="evidence" value="ECO:0007669"/>
    <property type="project" value="UniProtKB-SubCell"/>
</dbReference>
<dbReference type="InterPro" id="IPR037045">
    <property type="entry name" value="S8pro/Inhibitor_I9_sf"/>
</dbReference>
<dbReference type="SMR" id="A0A0J6FV59"/>
<evidence type="ECO:0000256" key="4">
    <source>
        <dbReference type="ARBA" id="ARBA00022525"/>
    </source>
</evidence>
<dbReference type="GO" id="GO:0004252">
    <property type="term" value="F:serine-type endopeptidase activity"/>
    <property type="evidence" value="ECO:0007669"/>
    <property type="project" value="UniProtKB-UniRule"/>
</dbReference>
<comment type="function">
    <text evidence="1">Secreted subtilisin-like serine protease with keratinolytic activity that contributes to pathogenicity.</text>
</comment>
<gene>
    <name evidence="17" type="ORF">CPAG_09609</name>
</gene>
<dbReference type="PANTHER" id="PTHR43806">
    <property type="entry name" value="PEPTIDASE S8"/>
    <property type="match status" value="1"/>
</dbReference>
<dbReference type="Proteomes" id="UP000054567">
    <property type="component" value="Unassembled WGS sequence"/>
</dbReference>
<dbReference type="PRINTS" id="PR00723">
    <property type="entry name" value="SUBTILISIN"/>
</dbReference>
<evidence type="ECO:0000256" key="6">
    <source>
        <dbReference type="ARBA" id="ARBA00022729"/>
    </source>
</evidence>
<evidence type="ECO:0000259" key="16">
    <source>
        <dbReference type="Pfam" id="PF05922"/>
    </source>
</evidence>
<keyword evidence="8 12" id="KW-0720">Serine protease</keyword>
<feature type="domain" description="Peptidase S8/S53" evidence="15">
    <location>
        <begin position="156"/>
        <end position="362"/>
    </location>
</feature>
<dbReference type="InterPro" id="IPR023827">
    <property type="entry name" value="Peptidase_S8_Asp-AS"/>
</dbReference>
<dbReference type="InterPro" id="IPR050131">
    <property type="entry name" value="Peptidase_S8_subtilisin-like"/>
</dbReference>
<dbReference type="Pfam" id="PF00082">
    <property type="entry name" value="Peptidase_S8"/>
    <property type="match status" value="1"/>
</dbReference>
<keyword evidence="4" id="KW-0964">Secreted</keyword>
<proteinExistence type="inferred from homology"/>
<evidence type="ECO:0000256" key="5">
    <source>
        <dbReference type="ARBA" id="ARBA00022670"/>
    </source>
</evidence>
<dbReference type="FunFam" id="3.40.50.200:FF:000014">
    <property type="entry name" value="Proteinase K"/>
    <property type="match status" value="1"/>
</dbReference>
<dbReference type="OrthoDB" id="206201at2759"/>
<evidence type="ECO:0000256" key="8">
    <source>
        <dbReference type="ARBA" id="ARBA00022825"/>
    </source>
</evidence>
<feature type="active site" description="Charge relay system" evidence="12">
    <location>
        <position position="191"/>
    </location>
</feature>
<evidence type="ECO:0000256" key="1">
    <source>
        <dbReference type="ARBA" id="ARBA00002101"/>
    </source>
</evidence>
<dbReference type="InterPro" id="IPR036852">
    <property type="entry name" value="Peptidase_S8/S53_dom_sf"/>
</dbReference>
<feature type="signal peptide" evidence="14">
    <location>
        <begin position="1"/>
        <end position="17"/>
    </location>
</feature>
<name>A0A0J6FV59_COCPO</name>
<evidence type="ECO:0000256" key="13">
    <source>
        <dbReference type="RuleBase" id="RU003355"/>
    </source>
</evidence>
<accession>A0A0J6FV59</accession>
<dbReference type="InterPro" id="IPR010259">
    <property type="entry name" value="S8pro/Inhibitor_I9"/>
</dbReference>
<evidence type="ECO:0000256" key="9">
    <source>
        <dbReference type="ARBA" id="ARBA00023026"/>
    </source>
</evidence>
<dbReference type="VEuPathDB" id="FungiDB:CPAG_09609"/>
<evidence type="ECO:0000256" key="2">
    <source>
        <dbReference type="ARBA" id="ARBA00004613"/>
    </source>
</evidence>
<dbReference type="InterPro" id="IPR000209">
    <property type="entry name" value="Peptidase_S8/S53_dom"/>
</dbReference>
<evidence type="ECO:0000256" key="11">
    <source>
        <dbReference type="ARBA" id="ARBA00023180"/>
    </source>
</evidence>
<dbReference type="SUPFAM" id="SSF52743">
    <property type="entry name" value="Subtilisin-like"/>
    <property type="match status" value="1"/>
</dbReference>
<dbReference type="Pfam" id="PF05922">
    <property type="entry name" value="Inhibitor_I9"/>
    <property type="match status" value="1"/>
</dbReference>
<keyword evidence="6 14" id="KW-0732">Signal</keyword>
<dbReference type="GO" id="GO:0006508">
    <property type="term" value="P:proteolysis"/>
    <property type="evidence" value="ECO:0007669"/>
    <property type="project" value="UniProtKB-KW"/>
</dbReference>
<dbReference type="PANTHER" id="PTHR43806:SF58">
    <property type="entry name" value="ALKALINE PROTEASE 1-RELATED"/>
    <property type="match status" value="1"/>
</dbReference>
<evidence type="ECO:0000256" key="3">
    <source>
        <dbReference type="ARBA" id="ARBA00011073"/>
    </source>
</evidence>
<comment type="similarity">
    <text evidence="3 12 13">Belongs to the peptidase S8 family.</text>
</comment>
<dbReference type="PROSITE" id="PS00138">
    <property type="entry name" value="SUBTILASE_SER"/>
    <property type="match status" value="1"/>
</dbReference>
<dbReference type="AlphaFoldDB" id="A0A0J6FV59"/>
<dbReference type="PROSITE" id="PS00136">
    <property type="entry name" value="SUBTILASE_ASP"/>
    <property type="match status" value="1"/>
</dbReference>
<evidence type="ECO:0000256" key="7">
    <source>
        <dbReference type="ARBA" id="ARBA00022801"/>
    </source>
</evidence>
<dbReference type="EMBL" id="DS268114">
    <property type="protein sequence ID" value="KMM73320.1"/>
    <property type="molecule type" value="Genomic_DNA"/>
</dbReference>
<feature type="chain" id="PRO_5005271296" evidence="14">
    <location>
        <begin position="18"/>
        <end position="410"/>
    </location>
</feature>
<keyword evidence="10" id="KW-0865">Zymogen</keyword>
<dbReference type="InterPro" id="IPR015500">
    <property type="entry name" value="Peptidase_S8_subtilisin-rel"/>
</dbReference>
<evidence type="ECO:0000259" key="15">
    <source>
        <dbReference type="Pfam" id="PF00082"/>
    </source>
</evidence>
<dbReference type="Gene3D" id="3.40.50.200">
    <property type="entry name" value="Peptidase S8/S53 domain"/>
    <property type="match status" value="1"/>
</dbReference>
<sequence length="410" mass="44435">MKLLKSSLLLLLPFVTANPIPSEDKDIIPGRYIVTLKDGITQEDIEYHKSWVASVHRSNLAAATAAGRPRLETEGIRKFFQIHKMNAYSGAFDDQTAEDIRRNPYVKSVTPDRKVYLADTVVQENAGYNLGHMSSKGRHSFTYRYDSTAGEGIWAYVLDTGINVDHIEFEGRADSGYNAIKNVSNTDNFGHGSFTAGIIAAKTYGVAKKATVISAKAFDTGSSTYDYIFDAYNWVVKNITDSGRQKKSVVNMSISSAKYQPFDDAVDNAFEAGITTVVAAGNDQRDASNNTPASAANAITVASIRFDNGRSLFSNYGSVVDIFAPGERIVSCWIGGNNATRKADGTSVSSPHVAGLVAYLMAIEDLPDPAAVTKRVLDLSIPDLVRDPGEGSPNRIAYNGIQEMNETVIA</sequence>
<dbReference type="CDD" id="cd04077">
    <property type="entry name" value="Peptidases_S8_PCSK9_ProteinaseK_like"/>
    <property type="match status" value="1"/>
</dbReference>
<dbReference type="InterPro" id="IPR023828">
    <property type="entry name" value="Peptidase_S8_Ser-AS"/>
</dbReference>
<evidence type="ECO:0000256" key="10">
    <source>
        <dbReference type="ARBA" id="ARBA00023145"/>
    </source>
</evidence>
<keyword evidence="11" id="KW-0325">Glycoprotein</keyword>
<keyword evidence="9" id="KW-0843">Virulence</keyword>
<feature type="active site" description="Charge relay system" evidence="12">
    <location>
        <position position="347"/>
    </location>
</feature>
<dbReference type="Gene3D" id="3.30.70.80">
    <property type="entry name" value="Peptidase S8 propeptide/proteinase inhibitor I9"/>
    <property type="match status" value="1"/>
</dbReference>
<evidence type="ECO:0000313" key="18">
    <source>
        <dbReference type="Proteomes" id="UP000054567"/>
    </source>
</evidence>
<protein>
    <submittedName>
        <fullName evidence="17">Oryzin</fullName>
    </submittedName>
</protein>
<evidence type="ECO:0000256" key="14">
    <source>
        <dbReference type="SAM" id="SignalP"/>
    </source>
</evidence>
<reference evidence="18" key="3">
    <citation type="journal article" date="2010" name="Genome Res.">
        <title>Population genomic sequencing of Coccidioides fungi reveals recent hybridization and transposon control.</title>
        <authorList>
            <person name="Neafsey D.E."/>
            <person name="Barker B.M."/>
            <person name="Sharpton T.J."/>
            <person name="Stajich J.E."/>
            <person name="Park D.J."/>
            <person name="Whiston E."/>
            <person name="Hung C.-Y."/>
            <person name="McMahan C."/>
            <person name="White J."/>
            <person name="Sykes S."/>
            <person name="Heiman D."/>
            <person name="Young S."/>
            <person name="Zeng Q."/>
            <person name="Abouelleil A."/>
            <person name="Aftuck L."/>
            <person name="Bessette D."/>
            <person name="Brown A."/>
            <person name="FitzGerald M."/>
            <person name="Lui A."/>
            <person name="Macdonald J.P."/>
            <person name="Priest M."/>
            <person name="Orbach M.J."/>
            <person name="Galgiani J.N."/>
            <person name="Kirkland T.N."/>
            <person name="Cole G.T."/>
            <person name="Birren B.W."/>
            <person name="Henn M.R."/>
            <person name="Taylor J.W."/>
            <person name="Rounsley S.D."/>
        </authorList>
    </citation>
    <scope>NUCLEOTIDE SEQUENCE [LARGE SCALE GENOMIC DNA]</scope>
    <source>
        <strain evidence="18">RMSCC 3488</strain>
    </source>
</reference>
<evidence type="ECO:0000313" key="17">
    <source>
        <dbReference type="EMBL" id="KMM73320.1"/>
    </source>
</evidence>
<feature type="domain" description="Inhibitor I9" evidence="16">
    <location>
        <begin position="31"/>
        <end position="117"/>
    </location>
</feature>
<keyword evidence="7 12" id="KW-0378">Hydrolase</keyword>
<reference evidence="18" key="2">
    <citation type="journal article" date="2009" name="Genome Res.">
        <title>Comparative genomic analyses of the human fungal pathogens Coccidioides and their relatives.</title>
        <authorList>
            <person name="Sharpton T.J."/>
            <person name="Stajich J.E."/>
            <person name="Rounsley S.D."/>
            <person name="Gardner M.J."/>
            <person name="Wortman J.R."/>
            <person name="Jordar V.S."/>
            <person name="Maiti R."/>
            <person name="Kodira C.D."/>
            <person name="Neafsey D.E."/>
            <person name="Zeng Q."/>
            <person name="Hung C.-Y."/>
            <person name="McMahan C."/>
            <person name="Muszewska A."/>
            <person name="Grynberg M."/>
            <person name="Mandel M.A."/>
            <person name="Kellner E.M."/>
            <person name="Barker B.M."/>
            <person name="Galgiani J.N."/>
            <person name="Orbach M.J."/>
            <person name="Kirkland T.N."/>
            <person name="Cole G.T."/>
            <person name="Henn M.R."/>
            <person name="Birren B.W."/>
            <person name="Taylor J.W."/>
        </authorList>
    </citation>
    <scope>NUCLEOTIDE SEQUENCE [LARGE SCALE GENOMIC DNA]</scope>
    <source>
        <strain evidence="18">RMSCC 3488</strain>
    </source>
</reference>
<feature type="active site" description="Charge relay system" evidence="12">
    <location>
        <position position="159"/>
    </location>
</feature>
<keyword evidence="5 12" id="KW-0645">Protease</keyword>
<evidence type="ECO:0000256" key="12">
    <source>
        <dbReference type="PROSITE-ProRule" id="PRU01240"/>
    </source>
</evidence>
<reference evidence="17 18" key="1">
    <citation type="submission" date="2007-06" db="EMBL/GenBank/DDBJ databases">
        <title>The Genome Sequence of Coccidioides posadasii RMSCC_3488.</title>
        <authorList>
            <consortium name="Coccidioides Genome Resources Consortium"/>
            <consortium name="The Broad Institute Genome Sequencing Platform"/>
            <person name="Henn M.R."/>
            <person name="Sykes S."/>
            <person name="Young S."/>
            <person name="Jaffe D."/>
            <person name="Berlin A."/>
            <person name="Alvarez P."/>
            <person name="Butler J."/>
            <person name="Gnerre S."/>
            <person name="Grabherr M."/>
            <person name="Mauceli E."/>
            <person name="Brockman W."/>
            <person name="Kodira C."/>
            <person name="Alvarado L."/>
            <person name="Zeng Q."/>
            <person name="Crawford M."/>
            <person name="Antoine C."/>
            <person name="Devon K."/>
            <person name="Galgiani J."/>
            <person name="Orsborn K."/>
            <person name="Lewis M.L."/>
            <person name="Nusbaum C."/>
            <person name="Galagan J."/>
            <person name="Birren B."/>
        </authorList>
    </citation>
    <scope>NUCLEOTIDE SEQUENCE [LARGE SCALE GENOMIC DNA]</scope>
    <source>
        <strain evidence="17 18">RMSCC 3488</strain>
    </source>
</reference>
<comment type="subcellular location">
    <subcellularLocation>
        <location evidence="2">Secreted</location>
    </subcellularLocation>
</comment>
<dbReference type="PROSITE" id="PS51892">
    <property type="entry name" value="SUBTILASE"/>
    <property type="match status" value="1"/>
</dbReference>
<dbReference type="InterPro" id="IPR034193">
    <property type="entry name" value="PCSK9_ProteinaseK-like"/>
</dbReference>
<organism evidence="17 18">
    <name type="scientific">Coccidioides posadasii RMSCC 3488</name>
    <dbReference type="NCBI Taxonomy" id="454284"/>
    <lineage>
        <taxon>Eukaryota</taxon>
        <taxon>Fungi</taxon>
        <taxon>Dikarya</taxon>
        <taxon>Ascomycota</taxon>
        <taxon>Pezizomycotina</taxon>
        <taxon>Eurotiomycetes</taxon>
        <taxon>Eurotiomycetidae</taxon>
        <taxon>Onygenales</taxon>
        <taxon>Onygenaceae</taxon>
        <taxon>Coccidioides</taxon>
    </lineage>
</organism>